<sequence length="42" mass="4940">MQRQKVSIPKKTIKCQTKSEVWRQPRTELRATGRKGEPILTM</sequence>
<evidence type="ECO:0000313" key="2">
    <source>
        <dbReference type="Proteomes" id="UP000007266"/>
    </source>
</evidence>
<dbReference type="AlphaFoldDB" id="D1ZZN7"/>
<gene>
    <name evidence="1" type="primary">GLEAN_07425</name>
    <name evidence="1" type="ORF">TcasGA2_TC007425</name>
</gene>
<reference evidence="1 2" key="1">
    <citation type="journal article" date="2008" name="Nature">
        <title>The genome of the model beetle and pest Tribolium castaneum.</title>
        <authorList>
            <consortium name="Tribolium Genome Sequencing Consortium"/>
            <person name="Richards S."/>
            <person name="Gibbs R.A."/>
            <person name="Weinstock G.M."/>
            <person name="Brown S.J."/>
            <person name="Denell R."/>
            <person name="Beeman R.W."/>
            <person name="Gibbs R."/>
            <person name="Beeman R.W."/>
            <person name="Brown S.J."/>
            <person name="Bucher G."/>
            <person name="Friedrich M."/>
            <person name="Grimmelikhuijzen C.J."/>
            <person name="Klingler M."/>
            <person name="Lorenzen M."/>
            <person name="Richards S."/>
            <person name="Roth S."/>
            <person name="Schroder R."/>
            <person name="Tautz D."/>
            <person name="Zdobnov E.M."/>
            <person name="Muzny D."/>
            <person name="Gibbs R.A."/>
            <person name="Weinstock G.M."/>
            <person name="Attaway T."/>
            <person name="Bell S."/>
            <person name="Buhay C.J."/>
            <person name="Chandrabose M.N."/>
            <person name="Chavez D."/>
            <person name="Clerk-Blankenburg K.P."/>
            <person name="Cree A."/>
            <person name="Dao M."/>
            <person name="Davis C."/>
            <person name="Chacko J."/>
            <person name="Dinh H."/>
            <person name="Dugan-Rocha S."/>
            <person name="Fowler G."/>
            <person name="Garner T.T."/>
            <person name="Garnes J."/>
            <person name="Gnirke A."/>
            <person name="Hawes A."/>
            <person name="Hernandez J."/>
            <person name="Hines S."/>
            <person name="Holder M."/>
            <person name="Hume J."/>
            <person name="Jhangiani S.N."/>
            <person name="Joshi V."/>
            <person name="Khan Z.M."/>
            <person name="Jackson L."/>
            <person name="Kovar C."/>
            <person name="Kowis A."/>
            <person name="Lee S."/>
            <person name="Lewis L.R."/>
            <person name="Margolis J."/>
            <person name="Morgan M."/>
            <person name="Nazareth L.V."/>
            <person name="Nguyen N."/>
            <person name="Okwuonu G."/>
            <person name="Parker D."/>
            <person name="Richards S."/>
            <person name="Ruiz S.J."/>
            <person name="Santibanez J."/>
            <person name="Savard J."/>
            <person name="Scherer S.E."/>
            <person name="Schneider B."/>
            <person name="Sodergren E."/>
            <person name="Tautz D."/>
            <person name="Vattahil S."/>
            <person name="Villasana D."/>
            <person name="White C.S."/>
            <person name="Wright R."/>
            <person name="Park Y."/>
            <person name="Beeman R.W."/>
            <person name="Lord J."/>
            <person name="Oppert B."/>
            <person name="Lorenzen M."/>
            <person name="Brown S."/>
            <person name="Wang L."/>
            <person name="Savard J."/>
            <person name="Tautz D."/>
            <person name="Richards S."/>
            <person name="Weinstock G."/>
            <person name="Gibbs R.A."/>
            <person name="Liu Y."/>
            <person name="Worley K."/>
            <person name="Weinstock G."/>
            <person name="Elsik C.G."/>
            <person name="Reese J.T."/>
            <person name="Elhaik E."/>
            <person name="Landan G."/>
            <person name="Graur D."/>
            <person name="Arensburger P."/>
            <person name="Atkinson P."/>
            <person name="Beeman R.W."/>
            <person name="Beidler J."/>
            <person name="Brown S.J."/>
            <person name="Demuth J.P."/>
            <person name="Drury D.W."/>
            <person name="Du Y.Z."/>
            <person name="Fujiwara H."/>
            <person name="Lorenzen M."/>
            <person name="Maselli V."/>
            <person name="Osanai M."/>
            <person name="Park Y."/>
            <person name="Robertson H.M."/>
            <person name="Tu Z."/>
            <person name="Wang J.J."/>
            <person name="Wang S."/>
            <person name="Richards S."/>
            <person name="Song H."/>
            <person name="Zhang L."/>
            <person name="Sodergren E."/>
            <person name="Werner D."/>
            <person name="Stanke M."/>
            <person name="Morgenstern B."/>
            <person name="Solovyev V."/>
            <person name="Kosarev P."/>
            <person name="Brown G."/>
            <person name="Chen H.C."/>
            <person name="Ermolaeva O."/>
            <person name="Hlavina W."/>
            <person name="Kapustin Y."/>
            <person name="Kiryutin B."/>
            <person name="Kitts P."/>
            <person name="Maglott D."/>
            <person name="Pruitt K."/>
            <person name="Sapojnikov V."/>
            <person name="Souvorov A."/>
            <person name="Mackey A.J."/>
            <person name="Waterhouse R.M."/>
            <person name="Wyder S."/>
            <person name="Zdobnov E.M."/>
            <person name="Zdobnov E.M."/>
            <person name="Wyder S."/>
            <person name="Kriventseva E.V."/>
            <person name="Kadowaki T."/>
            <person name="Bork P."/>
            <person name="Aranda M."/>
            <person name="Bao R."/>
            <person name="Beermann A."/>
            <person name="Berns N."/>
            <person name="Bolognesi R."/>
            <person name="Bonneton F."/>
            <person name="Bopp D."/>
            <person name="Brown S.J."/>
            <person name="Bucher G."/>
            <person name="Butts T."/>
            <person name="Chaumot A."/>
            <person name="Denell R.E."/>
            <person name="Ferrier D.E."/>
            <person name="Friedrich M."/>
            <person name="Gordon C.M."/>
            <person name="Jindra M."/>
            <person name="Klingler M."/>
            <person name="Lan Q."/>
            <person name="Lattorff H.M."/>
            <person name="Laudet V."/>
            <person name="von Levetsow C."/>
            <person name="Liu Z."/>
            <person name="Lutz R."/>
            <person name="Lynch J.A."/>
            <person name="da Fonseca R.N."/>
            <person name="Posnien N."/>
            <person name="Reuter R."/>
            <person name="Roth S."/>
            <person name="Savard J."/>
            <person name="Schinko J.B."/>
            <person name="Schmitt C."/>
            <person name="Schoppmeier M."/>
            <person name="Schroder R."/>
            <person name="Shippy T.D."/>
            <person name="Simonnet F."/>
            <person name="Marques-Souza H."/>
            <person name="Tautz D."/>
            <person name="Tomoyasu Y."/>
            <person name="Trauner J."/>
            <person name="Van der Zee M."/>
            <person name="Vervoort M."/>
            <person name="Wittkopp N."/>
            <person name="Wimmer E.A."/>
            <person name="Yang X."/>
            <person name="Jones A.K."/>
            <person name="Sattelle D.B."/>
            <person name="Ebert P.R."/>
            <person name="Nelson D."/>
            <person name="Scott J.G."/>
            <person name="Beeman R.W."/>
            <person name="Muthukrishnan S."/>
            <person name="Kramer K.J."/>
            <person name="Arakane Y."/>
            <person name="Beeman R.W."/>
            <person name="Zhu Q."/>
            <person name="Hogenkamp D."/>
            <person name="Dixit R."/>
            <person name="Oppert B."/>
            <person name="Jiang H."/>
            <person name="Zou Z."/>
            <person name="Marshall J."/>
            <person name="Elpidina E."/>
            <person name="Vinokurov K."/>
            <person name="Oppert C."/>
            <person name="Zou Z."/>
            <person name="Evans J."/>
            <person name="Lu Z."/>
            <person name="Zhao P."/>
            <person name="Sumathipala N."/>
            <person name="Altincicek B."/>
            <person name="Vilcinskas A."/>
            <person name="Williams M."/>
            <person name="Hultmark D."/>
            <person name="Hetru C."/>
            <person name="Jiang H."/>
            <person name="Grimmelikhuijzen C.J."/>
            <person name="Hauser F."/>
            <person name="Cazzamali G."/>
            <person name="Williamson M."/>
            <person name="Park Y."/>
            <person name="Li B."/>
            <person name="Tanaka Y."/>
            <person name="Predel R."/>
            <person name="Neupert S."/>
            <person name="Schachtner J."/>
            <person name="Verleyen P."/>
            <person name="Raible F."/>
            <person name="Bork P."/>
            <person name="Friedrich M."/>
            <person name="Walden K.K."/>
            <person name="Robertson H.M."/>
            <person name="Angeli S."/>
            <person name="Foret S."/>
            <person name="Bucher G."/>
            <person name="Schuetz S."/>
            <person name="Maleszka R."/>
            <person name="Wimmer E.A."/>
            <person name="Beeman R.W."/>
            <person name="Lorenzen M."/>
            <person name="Tomoyasu Y."/>
            <person name="Miller S.C."/>
            <person name="Grossmann D."/>
            <person name="Bucher G."/>
        </authorList>
    </citation>
    <scope>NUCLEOTIDE SEQUENCE [LARGE SCALE GENOMIC DNA]</scope>
    <source>
        <strain evidence="1 2">Georgia GA2</strain>
    </source>
</reference>
<dbReference type="Proteomes" id="UP000007266">
    <property type="component" value="Linkage group 4"/>
</dbReference>
<organism evidence="1 2">
    <name type="scientific">Tribolium castaneum</name>
    <name type="common">Red flour beetle</name>
    <dbReference type="NCBI Taxonomy" id="7070"/>
    <lineage>
        <taxon>Eukaryota</taxon>
        <taxon>Metazoa</taxon>
        <taxon>Ecdysozoa</taxon>
        <taxon>Arthropoda</taxon>
        <taxon>Hexapoda</taxon>
        <taxon>Insecta</taxon>
        <taxon>Pterygota</taxon>
        <taxon>Neoptera</taxon>
        <taxon>Endopterygota</taxon>
        <taxon>Coleoptera</taxon>
        <taxon>Polyphaga</taxon>
        <taxon>Cucujiformia</taxon>
        <taxon>Tenebrionidae</taxon>
        <taxon>Tenebrionidae incertae sedis</taxon>
        <taxon>Tribolium</taxon>
    </lineage>
</organism>
<keyword evidence="2" id="KW-1185">Reference proteome</keyword>
<dbReference type="HOGENOM" id="CLU_3261174_0_0_1"/>
<dbReference type="InParanoid" id="D1ZZN7"/>
<protein>
    <submittedName>
        <fullName evidence="1">Uncharacterized protein</fullName>
    </submittedName>
</protein>
<evidence type="ECO:0000313" key="1">
    <source>
        <dbReference type="EMBL" id="EFA01823.1"/>
    </source>
</evidence>
<dbReference type="EMBL" id="KQ971338">
    <property type="protein sequence ID" value="EFA01823.1"/>
    <property type="molecule type" value="Genomic_DNA"/>
</dbReference>
<reference evidence="1 2" key="2">
    <citation type="journal article" date="2010" name="Nucleic Acids Res.">
        <title>BeetleBase in 2010: revisions to provide comprehensive genomic information for Tribolium castaneum.</title>
        <authorList>
            <person name="Kim H.S."/>
            <person name="Murphy T."/>
            <person name="Xia J."/>
            <person name="Caragea D."/>
            <person name="Park Y."/>
            <person name="Beeman R.W."/>
            <person name="Lorenzen M.D."/>
            <person name="Butcher S."/>
            <person name="Manak J.R."/>
            <person name="Brown S.J."/>
        </authorList>
    </citation>
    <scope>GENOME REANNOTATION</scope>
    <source>
        <strain evidence="1 2">Georgia GA2</strain>
    </source>
</reference>
<proteinExistence type="predicted"/>
<accession>D1ZZN7</accession>
<name>D1ZZN7_TRICA</name>